<comment type="caution">
    <text evidence="3">The sequence shown here is derived from an EMBL/GenBank/DDBJ whole genome shotgun (WGS) entry which is preliminary data.</text>
</comment>
<dbReference type="InterPro" id="IPR051470">
    <property type="entry name" value="Thiol:disulfide_interchange"/>
</dbReference>
<name>K2G1W9_9BACT</name>
<keyword evidence="1" id="KW-1133">Transmembrane helix</keyword>
<keyword evidence="3" id="KW-0413">Isomerase</keyword>
<feature type="transmembrane region" description="Helical" evidence="1">
    <location>
        <begin position="9"/>
        <end position="29"/>
    </location>
</feature>
<dbReference type="AlphaFoldDB" id="K2G1W9"/>
<dbReference type="InterPro" id="IPR036249">
    <property type="entry name" value="Thioredoxin-like_sf"/>
</dbReference>
<dbReference type="CDD" id="cd02972">
    <property type="entry name" value="DsbA_family"/>
    <property type="match status" value="1"/>
</dbReference>
<feature type="domain" description="Thioredoxin-like fold" evidence="2">
    <location>
        <begin position="118"/>
        <end position="282"/>
    </location>
</feature>
<dbReference type="GO" id="GO:0016853">
    <property type="term" value="F:isomerase activity"/>
    <property type="evidence" value="ECO:0007669"/>
    <property type="project" value="UniProtKB-KW"/>
</dbReference>
<proteinExistence type="predicted"/>
<evidence type="ECO:0000313" key="3">
    <source>
        <dbReference type="EMBL" id="EKE29178.1"/>
    </source>
</evidence>
<dbReference type="InterPro" id="IPR012336">
    <property type="entry name" value="Thioredoxin-like_fold"/>
</dbReference>
<dbReference type="EMBL" id="AMFJ01000210">
    <property type="protein sequence ID" value="EKE29178.1"/>
    <property type="molecule type" value="Genomic_DNA"/>
</dbReference>
<dbReference type="PANTHER" id="PTHR35272">
    <property type="entry name" value="THIOL:DISULFIDE INTERCHANGE PROTEIN DSBC-RELATED"/>
    <property type="match status" value="1"/>
</dbReference>
<evidence type="ECO:0000259" key="2">
    <source>
        <dbReference type="Pfam" id="PF13462"/>
    </source>
</evidence>
<dbReference type="PANTHER" id="PTHR35272:SF3">
    <property type="entry name" value="THIOL:DISULFIDE INTERCHANGE PROTEIN DSBC"/>
    <property type="match status" value="1"/>
</dbReference>
<protein>
    <submittedName>
        <fullName evidence="3">Protein-disulfide isomerase</fullName>
    </submittedName>
</protein>
<keyword evidence="1" id="KW-0812">Transmembrane</keyword>
<sequence>MQTNDKKHLPIIIITLLCSALIITFNYFMTKQIVFDLQQKINENEYEKIWWKDNYNILKEMQKEEILSYVNKLKTENPELIYKMRQNATVKESPEKKLLTWKAIWELEWNSYVEWSSGATVTIMEFSDFECSFCKDFHNEDMLKQYVAKSKDTNYIFKNFPLPVHKYAVQMANYAKCAEKIDWGKRYMDAVDKLFMLEPLSESWSSLQKIRQTVLKTWVDEKALDECVNNKENEMLVKKEFEQWMKLWIASTPTIVFINNLNWEYTTLVWAITEEQISSTIDSITNE</sequence>
<organism evidence="3">
    <name type="scientific">uncultured bacterium</name>
    <name type="common">gcode 4</name>
    <dbReference type="NCBI Taxonomy" id="1234023"/>
    <lineage>
        <taxon>Bacteria</taxon>
        <taxon>environmental samples</taxon>
    </lineage>
</organism>
<dbReference type="Gene3D" id="3.40.30.10">
    <property type="entry name" value="Glutaredoxin"/>
    <property type="match status" value="1"/>
</dbReference>
<dbReference type="SUPFAM" id="SSF52833">
    <property type="entry name" value="Thioredoxin-like"/>
    <property type="match status" value="1"/>
</dbReference>
<dbReference type="Pfam" id="PF13462">
    <property type="entry name" value="Thioredoxin_4"/>
    <property type="match status" value="1"/>
</dbReference>
<gene>
    <name evidence="3" type="ORF">ACD_2C00210G0006</name>
</gene>
<accession>K2G1W9</accession>
<keyword evidence="1" id="KW-0472">Membrane</keyword>
<reference evidence="3" key="1">
    <citation type="journal article" date="2012" name="Science">
        <title>Fermentation, hydrogen, and sulfur metabolism in multiple uncultivated bacterial phyla.</title>
        <authorList>
            <person name="Wrighton K.C."/>
            <person name="Thomas B.C."/>
            <person name="Sharon I."/>
            <person name="Miller C.S."/>
            <person name="Castelle C.J."/>
            <person name="VerBerkmoes N.C."/>
            <person name="Wilkins M.J."/>
            <person name="Hettich R.L."/>
            <person name="Lipton M.S."/>
            <person name="Williams K.H."/>
            <person name="Long P.E."/>
            <person name="Banfield J.F."/>
        </authorList>
    </citation>
    <scope>NUCLEOTIDE SEQUENCE [LARGE SCALE GENOMIC DNA]</scope>
</reference>
<evidence type="ECO:0000256" key="1">
    <source>
        <dbReference type="SAM" id="Phobius"/>
    </source>
</evidence>